<dbReference type="OrthoDB" id="9221537at2759"/>
<evidence type="ECO:0000313" key="4">
    <source>
        <dbReference type="Proteomes" id="UP000796761"/>
    </source>
</evidence>
<evidence type="ECO:0000313" key="3">
    <source>
        <dbReference type="EMBL" id="TRZ08460.1"/>
    </source>
</evidence>
<accession>A0A8K1D9L4</accession>
<organism evidence="3 4">
    <name type="scientific">Zosterops borbonicus</name>
    <dbReference type="NCBI Taxonomy" id="364589"/>
    <lineage>
        <taxon>Eukaryota</taxon>
        <taxon>Metazoa</taxon>
        <taxon>Chordata</taxon>
        <taxon>Craniata</taxon>
        <taxon>Vertebrata</taxon>
        <taxon>Euteleostomi</taxon>
        <taxon>Archelosauria</taxon>
        <taxon>Archosauria</taxon>
        <taxon>Dinosauria</taxon>
        <taxon>Saurischia</taxon>
        <taxon>Theropoda</taxon>
        <taxon>Coelurosauria</taxon>
        <taxon>Aves</taxon>
        <taxon>Neognathae</taxon>
        <taxon>Neoaves</taxon>
        <taxon>Telluraves</taxon>
        <taxon>Australaves</taxon>
        <taxon>Passeriformes</taxon>
        <taxon>Sylvioidea</taxon>
        <taxon>Zosteropidae</taxon>
        <taxon>Zosterops</taxon>
    </lineage>
</organism>
<feature type="non-terminal residue" evidence="3">
    <location>
        <position position="235"/>
    </location>
</feature>
<reference evidence="3" key="1">
    <citation type="submission" date="2019-04" db="EMBL/GenBank/DDBJ databases">
        <title>Genome assembly of Zosterops borbonicus 15179.</title>
        <authorList>
            <person name="Leroy T."/>
            <person name="Anselmetti Y."/>
            <person name="Tilak M.-K."/>
            <person name="Nabholz B."/>
        </authorList>
    </citation>
    <scope>NUCLEOTIDE SEQUENCE</scope>
    <source>
        <strain evidence="3">HGM_15179</strain>
        <tissue evidence="3">Muscle</tissue>
    </source>
</reference>
<keyword evidence="4" id="KW-1185">Reference proteome</keyword>
<feature type="non-terminal residue" evidence="3">
    <location>
        <position position="1"/>
    </location>
</feature>
<dbReference type="Gene3D" id="2.60.40.10">
    <property type="entry name" value="Immunoglobulins"/>
    <property type="match status" value="1"/>
</dbReference>
<dbReference type="AlphaFoldDB" id="A0A8K1D9L4"/>
<keyword evidence="1" id="KW-0393">Immunoglobulin domain</keyword>
<dbReference type="SUPFAM" id="SSF48726">
    <property type="entry name" value="Immunoglobulin"/>
    <property type="match status" value="1"/>
</dbReference>
<protein>
    <recommendedName>
        <fullName evidence="2">Ig-like domain-containing protein</fullName>
    </recommendedName>
</protein>
<sequence>AVTEPVVGVMDRMNVNLTCFITNDQKTEVQKVQATWKKGANYPEVNIVTVWDKDAQRGNTTLQLKQVRQKDMERYVCIVKSRESFYYKQIKLRVVPGKLRKDTPSQESVEVKPPWTVQGTASAISPAASGKLPAKRGVVPHDDTKCQAVLSLFSHNPGVLRHRESIFNNTNYEERCQLSKAYQQVQAGTWRTLRYCCVHWKAPIADSCPFVPTQGRQFLDFMVSLSPEISRLVIL</sequence>
<dbReference type="Pfam" id="PF00047">
    <property type="entry name" value="ig"/>
    <property type="match status" value="1"/>
</dbReference>
<evidence type="ECO:0000256" key="1">
    <source>
        <dbReference type="ARBA" id="ARBA00023319"/>
    </source>
</evidence>
<evidence type="ECO:0000259" key="2">
    <source>
        <dbReference type="PROSITE" id="PS50835"/>
    </source>
</evidence>
<dbReference type="InterPro" id="IPR036179">
    <property type="entry name" value="Ig-like_dom_sf"/>
</dbReference>
<gene>
    <name evidence="3" type="ORF">HGM15179_018653</name>
</gene>
<dbReference type="EMBL" id="SWJQ01001348">
    <property type="protein sequence ID" value="TRZ08460.1"/>
    <property type="molecule type" value="Genomic_DNA"/>
</dbReference>
<proteinExistence type="predicted"/>
<comment type="caution">
    <text evidence="3">The sequence shown here is derived from an EMBL/GenBank/DDBJ whole genome shotgun (WGS) entry which is preliminary data.</text>
</comment>
<dbReference type="InterPro" id="IPR013151">
    <property type="entry name" value="Immunoglobulin_dom"/>
</dbReference>
<dbReference type="Proteomes" id="UP000796761">
    <property type="component" value="Unassembled WGS sequence"/>
</dbReference>
<name>A0A8K1D9L4_9PASS</name>
<feature type="domain" description="Ig-like" evidence="2">
    <location>
        <begin position="1"/>
        <end position="93"/>
    </location>
</feature>
<dbReference type="CDD" id="cd00096">
    <property type="entry name" value="Ig"/>
    <property type="match status" value="1"/>
</dbReference>
<dbReference type="InterPro" id="IPR013783">
    <property type="entry name" value="Ig-like_fold"/>
</dbReference>
<dbReference type="InterPro" id="IPR007110">
    <property type="entry name" value="Ig-like_dom"/>
</dbReference>
<dbReference type="PROSITE" id="PS50835">
    <property type="entry name" value="IG_LIKE"/>
    <property type="match status" value="1"/>
</dbReference>